<gene>
    <name evidence="1" type="ORF">JMJ56_31460</name>
</gene>
<evidence type="ECO:0000313" key="1">
    <source>
        <dbReference type="EMBL" id="MBL6082486.1"/>
    </source>
</evidence>
<accession>A0ABS1UCS8</accession>
<keyword evidence="2" id="KW-1185">Reference proteome</keyword>
<proteinExistence type="predicted"/>
<comment type="caution">
    <text evidence="1">The sequence shown here is derived from an EMBL/GenBank/DDBJ whole genome shotgun (WGS) entry which is preliminary data.</text>
</comment>
<dbReference type="RefSeq" id="WP_202835802.1">
    <property type="nucleotide sequence ID" value="NZ_JAETWB010000073.1"/>
</dbReference>
<dbReference type="EMBL" id="JAETWB010000073">
    <property type="protein sequence ID" value="MBL6082486.1"/>
    <property type="molecule type" value="Genomic_DNA"/>
</dbReference>
<name>A0ABS1UCS8_9PROT</name>
<protein>
    <submittedName>
        <fullName evidence="1">Uncharacterized protein</fullName>
    </submittedName>
</protein>
<evidence type="ECO:0000313" key="2">
    <source>
        <dbReference type="Proteomes" id="UP000660885"/>
    </source>
</evidence>
<reference evidence="1 2" key="1">
    <citation type="submission" date="2021-01" db="EMBL/GenBank/DDBJ databases">
        <title>Belnapia mucosa sp. nov. and Belnapia arida sp. nov., isolated from the Tabernas Desert (Almeria, Spain).</title>
        <authorList>
            <person name="Molina-Menor E."/>
            <person name="Vidal-Verdu A."/>
            <person name="Calonge A."/>
            <person name="Satari L."/>
            <person name="Pereto J."/>
            <person name="Porcar M."/>
        </authorList>
    </citation>
    <scope>NUCLEOTIDE SEQUENCE [LARGE SCALE GENOMIC DNA]</scope>
    <source>
        <strain evidence="1 2">T18</strain>
    </source>
</reference>
<organism evidence="1 2">
    <name type="scientific">Belnapia arida</name>
    <dbReference type="NCBI Taxonomy" id="2804533"/>
    <lineage>
        <taxon>Bacteria</taxon>
        <taxon>Pseudomonadati</taxon>
        <taxon>Pseudomonadota</taxon>
        <taxon>Alphaproteobacteria</taxon>
        <taxon>Acetobacterales</taxon>
        <taxon>Roseomonadaceae</taxon>
        <taxon>Belnapia</taxon>
    </lineage>
</organism>
<sequence length="70" mass="7250">MSADDSADLIAGALAGLPPEGQTDLVVLAMATFVRTAREEGWSEAEIVQNLLALCRAVGERGAVPAGRLQ</sequence>
<dbReference type="Proteomes" id="UP000660885">
    <property type="component" value="Unassembled WGS sequence"/>
</dbReference>